<name>A0A6C0I9Y8_9ZZZZ</name>
<accession>A0A6C0I9Y8</accession>
<dbReference type="GO" id="GO:0003743">
    <property type="term" value="F:translation initiation factor activity"/>
    <property type="evidence" value="ECO:0007669"/>
    <property type="project" value="InterPro"/>
</dbReference>
<dbReference type="InterPro" id="IPR001040">
    <property type="entry name" value="TIF_eIF_4E"/>
</dbReference>
<dbReference type="SUPFAM" id="SSF55418">
    <property type="entry name" value="eIF4e-like"/>
    <property type="match status" value="1"/>
</dbReference>
<dbReference type="Gene3D" id="3.30.760.10">
    <property type="entry name" value="RNA Cap, Translation Initiation Factor Eif4e"/>
    <property type="match status" value="1"/>
</dbReference>
<organism evidence="1">
    <name type="scientific">viral metagenome</name>
    <dbReference type="NCBI Taxonomy" id="1070528"/>
    <lineage>
        <taxon>unclassified sequences</taxon>
        <taxon>metagenomes</taxon>
        <taxon>organismal metagenomes</taxon>
    </lineage>
</organism>
<dbReference type="Pfam" id="PF01652">
    <property type="entry name" value="IF4E"/>
    <property type="match status" value="1"/>
</dbReference>
<dbReference type="PANTHER" id="PTHR11960">
    <property type="entry name" value="EUKARYOTIC TRANSLATION INITIATION FACTOR 4E RELATED"/>
    <property type="match status" value="1"/>
</dbReference>
<sequence length="169" mass="19787">MAELSLDSPFPNNQSWTLYFHDTENKKWTLDTFLKVTTVGTWRSLFHLIDTIDYDLWQRGMFFWMLDPIPPLWENFANIRGGNYSMRINQKDILDVFTKYMIASVTGEATSQKDNLIHGVAMTPKKGFYVIKIWNKDSTKFNNADDLVVLDKCIKPGEVIYTPFVEKRM</sequence>
<dbReference type="InterPro" id="IPR023398">
    <property type="entry name" value="TIF_eIF4e-like"/>
</dbReference>
<dbReference type="AlphaFoldDB" id="A0A6C0I9Y8"/>
<evidence type="ECO:0000313" key="1">
    <source>
        <dbReference type="EMBL" id="QHT89764.1"/>
    </source>
</evidence>
<dbReference type="EMBL" id="MN740152">
    <property type="protein sequence ID" value="QHT89764.1"/>
    <property type="molecule type" value="Genomic_DNA"/>
</dbReference>
<dbReference type="GO" id="GO:0000340">
    <property type="term" value="F:RNA 7-methylguanosine cap binding"/>
    <property type="evidence" value="ECO:0007669"/>
    <property type="project" value="TreeGrafter"/>
</dbReference>
<protein>
    <submittedName>
        <fullName evidence="1">Uncharacterized protein</fullName>
    </submittedName>
</protein>
<dbReference type="GO" id="GO:0016281">
    <property type="term" value="C:eukaryotic translation initiation factor 4F complex"/>
    <property type="evidence" value="ECO:0007669"/>
    <property type="project" value="TreeGrafter"/>
</dbReference>
<reference evidence="1" key="1">
    <citation type="journal article" date="2020" name="Nature">
        <title>Giant virus diversity and host interactions through global metagenomics.</title>
        <authorList>
            <person name="Schulz F."/>
            <person name="Roux S."/>
            <person name="Paez-Espino D."/>
            <person name="Jungbluth S."/>
            <person name="Walsh D.A."/>
            <person name="Denef V.J."/>
            <person name="McMahon K.D."/>
            <person name="Konstantinidis K.T."/>
            <person name="Eloe-Fadrosh E.A."/>
            <person name="Kyrpides N.C."/>
            <person name="Woyke T."/>
        </authorList>
    </citation>
    <scope>NUCLEOTIDE SEQUENCE</scope>
    <source>
        <strain evidence="1">GVMAG-M-3300023184-62</strain>
    </source>
</reference>
<proteinExistence type="predicted"/>